<name>A6HB06_RAT</name>
<dbReference type="Gene3D" id="3.10.20.230">
    <property type="entry name" value="Doublecortin domain"/>
    <property type="match status" value="1"/>
</dbReference>
<evidence type="ECO:0000313" key="2">
    <source>
        <dbReference type="Proteomes" id="UP000234681"/>
    </source>
</evidence>
<sequence length="54" mass="6386">MDGHLLDDSKNLQDNYFYVAAGLESFKSIPYWKSSWVPSEVQQHRLKLLKKSMR</sequence>
<gene>
    <name evidence="1" type="ORF">rCG_63460</name>
</gene>
<protein>
    <submittedName>
        <fullName evidence="1">RCG63460</fullName>
    </submittedName>
</protein>
<dbReference type="Proteomes" id="UP000234681">
    <property type="component" value="Chromosome 6"/>
</dbReference>
<dbReference type="SUPFAM" id="SSF89837">
    <property type="entry name" value="Doublecortin (DC)"/>
    <property type="match status" value="1"/>
</dbReference>
<dbReference type="AlphaFoldDB" id="A6HB06"/>
<dbReference type="EMBL" id="CH473947">
    <property type="protein sequence ID" value="EDM03211.1"/>
    <property type="molecule type" value="Genomic_DNA"/>
</dbReference>
<dbReference type="InterPro" id="IPR036572">
    <property type="entry name" value="Doublecortin_dom_sf"/>
</dbReference>
<proteinExistence type="predicted"/>
<reference evidence="2" key="1">
    <citation type="submission" date="2005-09" db="EMBL/GenBank/DDBJ databases">
        <authorList>
            <person name="Mural R.J."/>
            <person name="Li P.W."/>
            <person name="Adams M.D."/>
            <person name="Amanatides P.G."/>
            <person name="Baden-Tillson H."/>
            <person name="Barnstead M."/>
            <person name="Chin S.H."/>
            <person name="Dew I."/>
            <person name="Evans C.A."/>
            <person name="Ferriera S."/>
            <person name="Flanigan M."/>
            <person name="Fosler C."/>
            <person name="Glodek A."/>
            <person name="Gu Z."/>
            <person name="Holt R.A."/>
            <person name="Jennings D."/>
            <person name="Kraft C.L."/>
            <person name="Lu F."/>
            <person name="Nguyen T."/>
            <person name="Nusskern D.R."/>
            <person name="Pfannkoch C.M."/>
            <person name="Sitter C."/>
            <person name="Sutton G.G."/>
            <person name="Venter J.C."/>
            <person name="Wang Z."/>
            <person name="Woodage T."/>
            <person name="Zheng X.H."/>
            <person name="Zhong F."/>
        </authorList>
    </citation>
    <scope>NUCLEOTIDE SEQUENCE [LARGE SCALE GENOMIC DNA]</scope>
    <source>
        <strain>BN</strain>
        <strain evidence="2">Sprague-Dawley</strain>
    </source>
</reference>
<accession>A6HB06</accession>
<dbReference type="GO" id="GO:0035556">
    <property type="term" value="P:intracellular signal transduction"/>
    <property type="evidence" value="ECO:0007669"/>
    <property type="project" value="InterPro"/>
</dbReference>
<organism evidence="1 2">
    <name type="scientific">Rattus norvegicus</name>
    <name type="common">Rat</name>
    <dbReference type="NCBI Taxonomy" id="10116"/>
    <lineage>
        <taxon>Eukaryota</taxon>
        <taxon>Metazoa</taxon>
        <taxon>Chordata</taxon>
        <taxon>Craniata</taxon>
        <taxon>Vertebrata</taxon>
        <taxon>Euteleostomi</taxon>
        <taxon>Mammalia</taxon>
        <taxon>Eutheria</taxon>
        <taxon>Euarchontoglires</taxon>
        <taxon>Glires</taxon>
        <taxon>Rodentia</taxon>
        <taxon>Myomorpha</taxon>
        <taxon>Muroidea</taxon>
        <taxon>Muridae</taxon>
        <taxon>Murinae</taxon>
        <taxon>Rattus</taxon>
    </lineage>
</organism>
<evidence type="ECO:0000313" key="1">
    <source>
        <dbReference type="EMBL" id="EDM03211.1"/>
    </source>
</evidence>